<feature type="region of interest" description="Disordered" evidence="1">
    <location>
        <begin position="1"/>
        <end position="24"/>
    </location>
</feature>
<dbReference type="STRING" id="937218.SAMN06297251_10927"/>
<evidence type="ECO:0000313" key="2">
    <source>
        <dbReference type="EMBL" id="SMC81584.1"/>
    </source>
</evidence>
<sequence length="121" mass="13533">MATVRKRLDLESPPALTGEERAELARLDDQREAIDYTDIAELDDSFWQAGDDGQATDPDGDLSGSYKFQIYRDPAGEYVVRFLRGSELLFQSTPYASTEKAQMALDELKAHGRDTPTETVN</sequence>
<dbReference type="SUPFAM" id="SSF160113">
    <property type="entry name" value="YegP-like"/>
    <property type="match status" value="1"/>
</dbReference>
<dbReference type="Proteomes" id="UP000192656">
    <property type="component" value="Unassembled WGS sequence"/>
</dbReference>
<proteinExistence type="predicted"/>
<evidence type="ECO:0000256" key="1">
    <source>
        <dbReference type="SAM" id="MobiDB-lite"/>
    </source>
</evidence>
<name>A0A1W2C9C6_9HYPH</name>
<dbReference type="OrthoDB" id="9802792at2"/>
<feature type="compositionally biased region" description="Basic and acidic residues" evidence="1">
    <location>
        <begin position="1"/>
        <end position="10"/>
    </location>
</feature>
<dbReference type="InterPro" id="IPR036913">
    <property type="entry name" value="YegP-like_sf"/>
</dbReference>
<evidence type="ECO:0000313" key="3">
    <source>
        <dbReference type="Proteomes" id="UP000192656"/>
    </source>
</evidence>
<accession>A0A1W2C9C6</accession>
<gene>
    <name evidence="2" type="ORF">SAMN06297251_10927</name>
</gene>
<organism evidence="2 3">
    <name type="scientific">Fulvimarina manganoxydans</name>
    <dbReference type="NCBI Taxonomy" id="937218"/>
    <lineage>
        <taxon>Bacteria</taxon>
        <taxon>Pseudomonadati</taxon>
        <taxon>Pseudomonadota</taxon>
        <taxon>Alphaproteobacteria</taxon>
        <taxon>Hyphomicrobiales</taxon>
        <taxon>Aurantimonadaceae</taxon>
        <taxon>Fulvimarina</taxon>
    </lineage>
</organism>
<dbReference type="EMBL" id="FWXR01000009">
    <property type="protein sequence ID" value="SMC81584.1"/>
    <property type="molecule type" value="Genomic_DNA"/>
</dbReference>
<protein>
    <submittedName>
        <fullName evidence="2">Uncharacterized conserved protein YegP, UPF0339 family</fullName>
    </submittedName>
</protein>
<dbReference type="AlphaFoldDB" id="A0A1W2C9C6"/>
<dbReference type="RefSeq" id="WP_084410193.1">
    <property type="nucleotide sequence ID" value="NZ_FWXR01000009.1"/>
</dbReference>
<keyword evidence="3" id="KW-1185">Reference proteome</keyword>
<reference evidence="2 3" key="1">
    <citation type="submission" date="2017-04" db="EMBL/GenBank/DDBJ databases">
        <authorList>
            <person name="Afonso C.L."/>
            <person name="Miller P.J."/>
            <person name="Scott M.A."/>
            <person name="Spackman E."/>
            <person name="Goraichik I."/>
            <person name="Dimitrov K.M."/>
            <person name="Suarez D.L."/>
            <person name="Swayne D.E."/>
        </authorList>
    </citation>
    <scope>NUCLEOTIDE SEQUENCE [LARGE SCALE GENOMIC DNA]</scope>
    <source>
        <strain evidence="2 3">CGMCC 1.10972</strain>
    </source>
</reference>